<dbReference type="SUPFAM" id="SSF55874">
    <property type="entry name" value="ATPase domain of HSP90 chaperone/DNA topoisomerase II/histidine kinase"/>
    <property type="match status" value="1"/>
</dbReference>
<dbReference type="Gene3D" id="3.30.565.10">
    <property type="entry name" value="Histidine kinase-like ATPase, C-terminal domain"/>
    <property type="match status" value="1"/>
</dbReference>
<dbReference type="CDD" id="cd17546">
    <property type="entry name" value="REC_hyHK_CKI1_RcsC-like"/>
    <property type="match status" value="1"/>
</dbReference>
<evidence type="ECO:0000256" key="4">
    <source>
        <dbReference type="ARBA" id="ARBA00023012"/>
    </source>
</evidence>
<dbReference type="Pfam" id="PF00072">
    <property type="entry name" value="Response_reg"/>
    <property type="match status" value="1"/>
</dbReference>
<protein>
    <recommendedName>
        <fullName evidence="2">histidine kinase</fullName>
        <ecNumber evidence="2">2.7.13.3</ecNumber>
    </recommendedName>
</protein>
<dbReference type="PRINTS" id="PR00344">
    <property type="entry name" value="BCTRLSENSOR"/>
</dbReference>
<dbReference type="InterPro" id="IPR036097">
    <property type="entry name" value="HisK_dim/P_sf"/>
</dbReference>
<dbReference type="PROSITE" id="PS50110">
    <property type="entry name" value="RESPONSE_REGULATORY"/>
    <property type="match status" value="1"/>
</dbReference>
<dbReference type="SUPFAM" id="SSF55781">
    <property type="entry name" value="GAF domain-like"/>
    <property type="match status" value="1"/>
</dbReference>
<dbReference type="Gene3D" id="2.130.10.10">
    <property type="entry name" value="YVTN repeat-like/Quinoprotein amine dehydrogenase"/>
    <property type="match status" value="2"/>
</dbReference>
<dbReference type="PANTHER" id="PTHR45339">
    <property type="entry name" value="HYBRID SIGNAL TRANSDUCTION HISTIDINE KINASE J"/>
    <property type="match status" value="1"/>
</dbReference>
<keyword evidence="9" id="KW-0808">Transferase</keyword>
<dbReference type="Gene3D" id="2.60.40.10">
    <property type="entry name" value="Immunoglobulins"/>
    <property type="match status" value="1"/>
</dbReference>
<name>A0ABT1GA01_9GAMM</name>
<dbReference type="SUPFAM" id="SSF47384">
    <property type="entry name" value="Homodimeric domain of signal transducing histidine kinase"/>
    <property type="match status" value="1"/>
</dbReference>
<evidence type="ECO:0000256" key="1">
    <source>
        <dbReference type="ARBA" id="ARBA00000085"/>
    </source>
</evidence>
<dbReference type="SUPFAM" id="SSF52172">
    <property type="entry name" value="CheY-like"/>
    <property type="match status" value="1"/>
</dbReference>
<dbReference type="InterPro" id="IPR029016">
    <property type="entry name" value="GAF-like_dom_sf"/>
</dbReference>
<sequence>MILGSDCLTRRVATWAILLVVLLLLLASPRAQAEADSPIPVFLTLDAWDGLPANAVEAFHQDRHGFIWIATQSGLARWDGHRIKTFRHDPGNPDSLPGNHVEAIAEDSRGGLWIGTVSGGVARIDPASGAVQRVGESQGLASNRVLDIAVGPNDRVWVAHPGEGLSLIDAETRSARAHRRAWGEDGRRQGASALLATEQGLWIGGPRGLDFMAWPSGQPVSKLLPAPEAIADPSAFYGINAIHETPDGAILAAGVSGVWIRPSGGAGFEQVEMPLPEAATPSFNGVTSDADGRIWLTSRHGLFHGDGRHFHHIEPDDHPDSLPSRVLRTVYRDRQGLLWLGSESRGAIRLLQAPAGMSVSPLAHQEEPVSAWAVTEHAGQLWLGTERHGVLALDDAGEVAASRLHDPVSGVGDNIWSLASGRQGLWVGTDDLALYYFPDGDERGQLRNQALDELDPARAAALWDLLEDRAGRLWISTNGDGLHRYDPGDGSLRVWRAAGQGRHGLGDDRVTVLMEDPAGRIWVGTEGDGLYVWMPEADRFRHIPTGPESLLGSVVEALAYDSRGRVWVGSYDGGLTRLSPDGEMEVFGANQGLPSDSIIALEVDDQDRVWAMTDAGLARISADGTVTRLGLTEGVPALSFHAGAHGQSPSGALLFAAAEGLLSLHPEQVEFSDQAAPLRLTGLRVMGQDRWGPGRSDQSSGDNGQSSAAIWQDDELVLNHHEPAFSVDFALLDYRDPGAQRYRYRLDGLDRDWQYVAADRAQAAYTNLPPGHYQLEVQVMGREGGWQALEQSLAVHLPPPPWRSTAAYAAYGLATLLLLISGAWFWHERSRREAALQQERRERQWVSQLHQMARWLGEPADRNTLLERFLEQLLEILPVEAATVRLERSASLPPLRVKRARPGCSGLSSDDQHLVSLPLATRRRRLGLLHVRPQAGHAFSERDKLALAATADQAAQALDTALLVDEADAANRAKSSFLAKLSHEIRTPVSGMLGLAGLLLRESLEPRSRDYAQAIQSSGQGLMAILSDILDNARLEAGRMEIHPAPFDLVAAVEDTAALHAASAVQKAVPVVTHVSRELPRRVIADEVRFRQILGNLLSNAVKFTENGAITVEMDRYDASRLRLTVSDTGPGMSDEAVERLFQPFSQVESKRTAEGSGLGLVICRELARLMGGDIHLDTAPGDGARFEVIFAAEDDGGERRITQCRREITVLASPGPAAELVAIRLAESGLKTHLETAATAMVRDADDIRLVCDSQGVRLEDDRDYLDWPVREDRLAALLDRADGLSPEHLPEGFEHHLPPPGRGHRLLVAEDNPVNARVVSDVLATEGYQVVVVESGEAVLESLKTDSYAAVLMDRYMPGMDGLATTRALRRQGYQELPVIGLTAADAPGTHEECRRAGMNQVVVKDGDPGPLLAALRALI</sequence>
<dbReference type="PROSITE" id="PS50109">
    <property type="entry name" value="HIS_KIN"/>
    <property type="match status" value="1"/>
</dbReference>
<feature type="domain" description="Histidine kinase" evidence="7">
    <location>
        <begin position="980"/>
        <end position="1195"/>
    </location>
</feature>
<keyword evidence="9" id="KW-0418">Kinase</keyword>
<reference evidence="9 10" key="1">
    <citation type="submission" date="2022-03" db="EMBL/GenBank/DDBJ databases">
        <title>Genomic Encyclopedia of Type Strains, Phase III (KMG-III): the genomes of soil and plant-associated and newly described type strains.</title>
        <authorList>
            <person name="Whitman W."/>
        </authorList>
    </citation>
    <scope>NUCLEOTIDE SEQUENCE [LARGE SCALE GENOMIC DNA]</scope>
    <source>
        <strain evidence="9 10">BSker1</strain>
    </source>
</reference>
<gene>
    <name evidence="9" type="ORF">J2T60_002124</name>
</gene>
<evidence type="ECO:0000259" key="8">
    <source>
        <dbReference type="PROSITE" id="PS50110"/>
    </source>
</evidence>
<dbReference type="Gene3D" id="3.40.50.2300">
    <property type="match status" value="1"/>
</dbReference>
<dbReference type="Gene3D" id="3.30.450.40">
    <property type="match status" value="1"/>
</dbReference>
<dbReference type="InterPro" id="IPR036890">
    <property type="entry name" value="HATPase_C_sf"/>
</dbReference>
<evidence type="ECO:0000259" key="7">
    <source>
        <dbReference type="PROSITE" id="PS50109"/>
    </source>
</evidence>
<dbReference type="Gene3D" id="1.10.287.130">
    <property type="match status" value="1"/>
</dbReference>
<comment type="caution">
    <text evidence="9">The sequence shown here is derived from an EMBL/GenBank/DDBJ whole genome shotgun (WGS) entry which is preliminary data.</text>
</comment>
<dbReference type="SUPFAM" id="SSF63829">
    <property type="entry name" value="Calcium-dependent phosphotriesterase"/>
    <property type="match status" value="2"/>
</dbReference>
<accession>A0ABT1GA01</accession>
<dbReference type="InterPro" id="IPR004358">
    <property type="entry name" value="Sig_transdc_His_kin-like_C"/>
</dbReference>
<dbReference type="SMART" id="SM00388">
    <property type="entry name" value="HisKA"/>
    <property type="match status" value="1"/>
</dbReference>
<dbReference type="CDD" id="cd00082">
    <property type="entry name" value="HisKA"/>
    <property type="match status" value="1"/>
</dbReference>
<dbReference type="InterPro" id="IPR011123">
    <property type="entry name" value="Y_Y_Y"/>
</dbReference>
<dbReference type="Pfam" id="PF02518">
    <property type="entry name" value="HATPase_c"/>
    <property type="match status" value="1"/>
</dbReference>
<evidence type="ECO:0000256" key="2">
    <source>
        <dbReference type="ARBA" id="ARBA00012438"/>
    </source>
</evidence>
<comment type="catalytic activity">
    <reaction evidence="1">
        <text>ATP + protein L-histidine = ADP + protein N-phospho-L-histidine.</text>
        <dbReference type="EC" id="2.7.13.3"/>
    </reaction>
</comment>
<organism evidence="9 10">
    <name type="scientific">Natronospira proteinivora</name>
    <dbReference type="NCBI Taxonomy" id="1807133"/>
    <lineage>
        <taxon>Bacteria</taxon>
        <taxon>Pseudomonadati</taxon>
        <taxon>Pseudomonadota</taxon>
        <taxon>Gammaproteobacteria</taxon>
        <taxon>Natronospirales</taxon>
        <taxon>Natronospiraceae</taxon>
        <taxon>Natronospira</taxon>
    </lineage>
</organism>
<keyword evidence="4" id="KW-0902">Two-component regulatory system</keyword>
<dbReference type="Pfam" id="PF07494">
    <property type="entry name" value="Reg_prop"/>
    <property type="match status" value="2"/>
</dbReference>
<dbReference type="InterPro" id="IPR011110">
    <property type="entry name" value="Reg_prop"/>
</dbReference>
<evidence type="ECO:0000256" key="3">
    <source>
        <dbReference type="ARBA" id="ARBA00022553"/>
    </source>
</evidence>
<feature type="chain" id="PRO_5047293340" description="histidine kinase" evidence="6">
    <location>
        <begin position="34"/>
        <end position="1422"/>
    </location>
</feature>
<dbReference type="SMART" id="SM00387">
    <property type="entry name" value="HATPase_c"/>
    <property type="match status" value="1"/>
</dbReference>
<dbReference type="CDD" id="cd16922">
    <property type="entry name" value="HATPase_EvgS-ArcB-TorS-like"/>
    <property type="match status" value="1"/>
</dbReference>
<proteinExistence type="predicted"/>
<dbReference type="GO" id="GO:0016301">
    <property type="term" value="F:kinase activity"/>
    <property type="evidence" value="ECO:0007669"/>
    <property type="project" value="UniProtKB-KW"/>
</dbReference>
<dbReference type="InterPro" id="IPR013783">
    <property type="entry name" value="Ig-like_fold"/>
</dbReference>
<dbReference type="RefSeq" id="WP_253449666.1">
    <property type="nucleotide sequence ID" value="NZ_JALJYF010000002.1"/>
</dbReference>
<keyword evidence="3 5" id="KW-0597">Phosphoprotein</keyword>
<dbReference type="Proteomes" id="UP001523550">
    <property type="component" value="Unassembled WGS sequence"/>
</dbReference>
<dbReference type="InterPro" id="IPR003661">
    <property type="entry name" value="HisK_dim/P_dom"/>
</dbReference>
<evidence type="ECO:0000313" key="10">
    <source>
        <dbReference type="Proteomes" id="UP001523550"/>
    </source>
</evidence>
<dbReference type="InterPro" id="IPR015943">
    <property type="entry name" value="WD40/YVTN_repeat-like_dom_sf"/>
</dbReference>
<evidence type="ECO:0000313" key="9">
    <source>
        <dbReference type="EMBL" id="MCP1728124.1"/>
    </source>
</evidence>
<dbReference type="EC" id="2.7.13.3" evidence="2"/>
<feature type="signal peptide" evidence="6">
    <location>
        <begin position="1"/>
        <end position="33"/>
    </location>
</feature>
<evidence type="ECO:0000256" key="5">
    <source>
        <dbReference type="PROSITE-ProRule" id="PRU00169"/>
    </source>
</evidence>
<dbReference type="InterPro" id="IPR005467">
    <property type="entry name" value="His_kinase_dom"/>
</dbReference>
<dbReference type="InterPro" id="IPR001789">
    <property type="entry name" value="Sig_transdc_resp-reg_receiver"/>
</dbReference>
<dbReference type="SMART" id="SM00448">
    <property type="entry name" value="REC"/>
    <property type="match status" value="1"/>
</dbReference>
<dbReference type="PANTHER" id="PTHR45339:SF1">
    <property type="entry name" value="HYBRID SIGNAL TRANSDUCTION HISTIDINE KINASE J"/>
    <property type="match status" value="1"/>
</dbReference>
<feature type="modified residue" description="4-aspartylphosphate" evidence="5">
    <location>
        <position position="1356"/>
    </location>
</feature>
<dbReference type="InterPro" id="IPR003594">
    <property type="entry name" value="HATPase_dom"/>
</dbReference>
<dbReference type="Pfam" id="PF00512">
    <property type="entry name" value="HisKA"/>
    <property type="match status" value="1"/>
</dbReference>
<keyword evidence="6" id="KW-0732">Signal</keyword>
<dbReference type="Pfam" id="PF07495">
    <property type="entry name" value="Y_Y_Y"/>
    <property type="match status" value="1"/>
</dbReference>
<dbReference type="EMBL" id="JALJYF010000002">
    <property type="protein sequence ID" value="MCP1728124.1"/>
    <property type="molecule type" value="Genomic_DNA"/>
</dbReference>
<evidence type="ECO:0000256" key="6">
    <source>
        <dbReference type="SAM" id="SignalP"/>
    </source>
</evidence>
<keyword evidence="10" id="KW-1185">Reference proteome</keyword>
<feature type="domain" description="Response regulatory" evidence="8">
    <location>
        <begin position="1307"/>
        <end position="1422"/>
    </location>
</feature>
<dbReference type="InterPro" id="IPR011006">
    <property type="entry name" value="CheY-like_superfamily"/>
</dbReference>